<dbReference type="InterPro" id="IPR036388">
    <property type="entry name" value="WH-like_DNA-bd_sf"/>
</dbReference>
<dbReference type="Gene3D" id="1.10.10.10">
    <property type="entry name" value="Winged helix-like DNA-binding domain superfamily/Winged helix DNA-binding domain"/>
    <property type="match status" value="1"/>
</dbReference>
<gene>
    <name evidence="6" type="ORF">PIN31115_03731</name>
</gene>
<evidence type="ECO:0000256" key="1">
    <source>
        <dbReference type="ARBA" id="ARBA00009437"/>
    </source>
</evidence>
<evidence type="ECO:0000313" key="6">
    <source>
        <dbReference type="EMBL" id="VVE32956.1"/>
    </source>
</evidence>
<dbReference type="PANTHER" id="PTHR30537">
    <property type="entry name" value="HTH-TYPE TRANSCRIPTIONAL REGULATOR"/>
    <property type="match status" value="1"/>
</dbReference>
<evidence type="ECO:0000256" key="4">
    <source>
        <dbReference type="ARBA" id="ARBA00023163"/>
    </source>
</evidence>
<keyword evidence="2" id="KW-0805">Transcription regulation</keyword>
<dbReference type="SUPFAM" id="SSF46785">
    <property type="entry name" value="Winged helix' DNA-binding domain"/>
    <property type="match status" value="1"/>
</dbReference>
<dbReference type="PANTHER" id="PTHR30537:SF17">
    <property type="entry name" value="LYSR-FAMILY REGULATORY PROTEIN"/>
    <property type="match status" value="1"/>
</dbReference>
<dbReference type="EMBL" id="CABPSI010000004">
    <property type="protein sequence ID" value="VVE32956.1"/>
    <property type="molecule type" value="Genomic_DNA"/>
</dbReference>
<feature type="domain" description="HTH lysR-type" evidence="5">
    <location>
        <begin position="20"/>
        <end position="77"/>
    </location>
</feature>
<organism evidence="6 7">
    <name type="scientific">Pandoraea iniqua</name>
    <dbReference type="NCBI Taxonomy" id="2508288"/>
    <lineage>
        <taxon>Bacteria</taxon>
        <taxon>Pseudomonadati</taxon>
        <taxon>Pseudomonadota</taxon>
        <taxon>Betaproteobacteria</taxon>
        <taxon>Burkholderiales</taxon>
        <taxon>Burkholderiaceae</taxon>
        <taxon>Pandoraea</taxon>
    </lineage>
</organism>
<dbReference type="InterPro" id="IPR036390">
    <property type="entry name" value="WH_DNA-bd_sf"/>
</dbReference>
<dbReference type="GO" id="GO:0043565">
    <property type="term" value="F:sequence-specific DNA binding"/>
    <property type="evidence" value="ECO:0007669"/>
    <property type="project" value="TreeGrafter"/>
</dbReference>
<proteinExistence type="inferred from homology"/>
<dbReference type="Proteomes" id="UP000333828">
    <property type="component" value="Unassembled WGS sequence"/>
</dbReference>
<dbReference type="InterPro" id="IPR058163">
    <property type="entry name" value="LysR-type_TF_proteobact-type"/>
</dbReference>
<dbReference type="GO" id="GO:0006351">
    <property type="term" value="P:DNA-templated transcription"/>
    <property type="evidence" value="ECO:0007669"/>
    <property type="project" value="TreeGrafter"/>
</dbReference>
<evidence type="ECO:0000313" key="7">
    <source>
        <dbReference type="Proteomes" id="UP000333828"/>
    </source>
</evidence>
<reference evidence="6 7" key="1">
    <citation type="submission" date="2019-08" db="EMBL/GenBank/DDBJ databases">
        <authorList>
            <person name="Peeters C."/>
        </authorList>
    </citation>
    <scope>NUCLEOTIDE SEQUENCE [LARGE SCALE GENOMIC DNA]</scope>
    <source>
        <strain evidence="6 7">LMG 31115</strain>
    </source>
</reference>
<dbReference type="FunFam" id="1.10.10.10:FF:000001">
    <property type="entry name" value="LysR family transcriptional regulator"/>
    <property type="match status" value="1"/>
</dbReference>
<evidence type="ECO:0000259" key="5">
    <source>
        <dbReference type="PROSITE" id="PS50931"/>
    </source>
</evidence>
<sequence length="327" mass="35895">MQTIESPEYLDLICQEAPLDRFDAMQAFVRVVEAGSFTKAAETLHMSKTSVTQLVQQLEARLRVKLLNRTTRKVNVTADGAAYYDRAVRLLADMDDAETSLSDASTLPRGRLRVDVPSPFASLILMPALPAFYARYPDIQLDMGVSDRMVDLIGENVDCVVRGGELTDQSLMARHVGDLGLGVYAAPDYLARAGAPSHPGDLEDSHHRIVGFRWSRIGKPLPYAMRRGAEQVNVHGKYALAVDDGNAYLAAGLAGMGVLWLPEYMARDAVARGALVPLFDDWTLDAMPMYVAFAPNRHVSAKLRVFIDWIVEVMAAHGLAPVRAVRG</sequence>
<protein>
    <submittedName>
        <fullName evidence="6">LysR family transcriptional regulator</fullName>
    </submittedName>
</protein>
<dbReference type="Gene3D" id="3.40.190.290">
    <property type="match status" value="1"/>
</dbReference>
<name>A0A5E4X9I3_9BURK</name>
<keyword evidence="3" id="KW-0238">DNA-binding</keyword>
<accession>A0A5E4X9I3</accession>
<dbReference type="PROSITE" id="PS50931">
    <property type="entry name" value="HTH_LYSR"/>
    <property type="match status" value="1"/>
</dbReference>
<evidence type="ECO:0000256" key="2">
    <source>
        <dbReference type="ARBA" id="ARBA00023015"/>
    </source>
</evidence>
<dbReference type="Pfam" id="PF00126">
    <property type="entry name" value="HTH_1"/>
    <property type="match status" value="1"/>
</dbReference>
<dbReference type="SUPFAM" id="SSF53850">
    <property type="entry name" value="Periplasmic binding protein-like II"/>
    <property type="match status" value="1"/>
</dbReference>
<dbReference type="CDD" id="cd08472">
    <property type="entry name" value="PBP2_CrgA_like_3"/>
    <property type="match status" value="1"/>
</dbReference>
<keyword evidence="4" id="KW-0804">Transcription</keyword>
<keyword evidence="7" id="KW-1185">Reference proteome</keyword>
<dbReference type="InterPro" id="IPR000847">
    <property type="entry name" value="LysR_HTH_N"/>
</dbReference>
<dbReference type="Pfam" id="PF03466">
    <property type="entry name" value="LysR_substrate"/>
    <property type="match status" value="1"/>
</dbReference>
<evidence type="ECO:0000256" key="3">
    <source>
        <dbReference type="ARBA" id="ARBA00023125"/>
    </source>
</evidence>
<comment type="similarity">
    <text evidence="1">Belongs to the LysR transcriptional regulatory family.</text>
</comment>
<dbReference type="GO" id="GO:0003700">
    <property type="term" value="F:DNA-binding transcription factor activity"/>
    <property type="evidence" value="ECO:0007669"/>
    <property type="project" value="InterPro"/>
</dbReference>
<dbReference type="InterPro" id="IPR005119">
    <property type="entry name" value="LysR_subst-bd"/>
</dbReference>
<dbReference type="AlphaFoldDB" id="A0A5E4X9I3"/>